<feature type="binding site" evidence="12">
    <location>
        <position position="203"/>
    </location>
    <ligand>
        <name>D-ribose 5-phosphate</name>
        <dbReference type="ChEBI" id="CHEBI:78346"/>
    </ligand>
</feature>
<dbReference type="GO" id="GO:0004749">
    <property type="term" value="F:ribose phosphate diphosphokinase activity"/>
    <property type="evidence" value="ECO:0007669"/>
    <property type="project" value="UniProtKB-UniRule"/>
</dbReference>
<comment type="cofactor">
    <cofactor evidence="12">
        <name>Mg(2+)</name>
        <dbReference type="ChEBI" id="CHEBI:18420"/>
    </cofactor>
    <text evidence="12">Binds 2 Mg(2+) ions per subunit.</text>
</comment>
<comment type="caution">
    <text evidence="14">The sequence shown here is derived from an EMBL/GenBank/DDBJ whole genome shotgun (WGS) entry which is preliminary data.</text>
</comment>
<evidence type="ECO:0000256" key="12">
    <source>
        <dbReference type="HAMAP-Rule" id="MF_00583"/>
    </source>
</evidence>
<dbReference type="HAMAP" id="MF_00583_B">
    <property type="entry name" value="RibP_PPkinase_B"/>
    <property type="match status" value="1"/>
</dbReference>
<evidence type="ECO:0000256" key="8">
    <source>
        <dbReference type="ARBA" id="ARBA00022842"/>
    </source>
</evidence>
<comment type="pathway">
    <text evidence="1 12">Metabolic intermediate biosynthesis; 5-phospho-alpha-D-ribose 1-diphosphate biosynthesis; 5-phospho-alpha-D-ribose 1-diphosphate from D-ribose 5-phosphate (route I): step 1/1.</text>
</comment>
<evidence type="ECO:0000256" key="6">
    <source>
        <dbReference type="ARBA" id="ARBA00022777"/>
    </source>
</evidence>
<proteinExistence type="inferred from homology"/>
<dbReference type="AlphaFoldDB" id="A0A9X3FR97"/>
<comment type="subcellular location">
    <subcellularLocation>
        <location evidence="12">Cytoplasm</location>
    </subcellularLocation>
</comment>
<dbReference type="NCBIfam" id="NF002320">
    <property type="entry name" value="PRK01259.1"/>
    <property type="match status" value="1"/>
</dbReference>
<evidence type="ECO:0000256" key="5">
    <source>
        <dbReference type="ARBA" id="ARBA00022741"/>
    </source>
</evidence>
<organism evidence="14 15">
    <name type="scientific">Aerococcus kribbianus</name>
    <dbReference type="NCBI Taxonomy" id="2999064"/>
    <lineage>
        <taxon>Bacteria</taxon>
        <taxon>Bacillati</taxon>
        <taxon>Bacillota</taxon>
        <taxon>Bacilli</taxon>
        <taxon>Lactobacillales</taxon>
        <taxon>Aerococcaceae</taxon>
        <taxon>Aerococcus</taxon>
    </lineage>
</organism>
<keyword evidence="4 12" id="KW-0545">Nucleotide biosynthesis</keyword>
<keyword evidence="2 12" id="KW-0808">Transferase</keyword>
<evidence type="ECO:0000259" key="13">
    <source>
        <dbReference type="Pfam" id="PF13793"/>
    </source>
</evidence>
<comment type="catalytic activity">
    <reaction evidence="9 12">
        <text>D-ribose 5-phosphate + ATP = 5-phospho-alpha-D-ribose 1-diphosphate + AMP + H(+)</text>
        <dbReference type="Rhea" id="RHEA:15609"/>
        <dbReference type="ChEBI" id="CHEBI:15378"/>
        <dbReference type="ChEBI" id="CHEBI:30616"/>
        <dbReference type="ChEBI" id="CHEBI:58017"/>
        <dbReference type="ChEBI" id="CHEBI:78346"/>
        <dbReference type="ChEBI" id="CHEBI:456215"/>
        <dbReference type="EC" id="2.7.6.1"/>
    </reaction>
</comment>
<dbReference type="FunFam" id="3.40.50.2020:FF:000001">
    <property type="entry name" value="Ribose-phosphate pyrophosphokinase"/>
    <property type="match status" value="1"/>
</dbReference>
<dbReference type="GO" id="GO:0006015">
    <property type="term" value="P:5-phosphoribose 1-diphosphate biosynthetic process"/>
    <property type="evidence" value="ECO:0007669"/>
    <property type="project" value="UniProtKB-UniRule"/>
</dbReference>
<dbReference type="GO" id="GO:0016301">
    <property type="term" value="F:kinase activity"/>
    <property type="evidence" value="ECO:0007669"/>
    <property type="project" value="UniProtKB-KW"/>
</dbReference>
<dbReference type="EMBL" id="JAPRFR010000004">
    <property type="protein sequence ID" value="MCZ0726399.1"/>
    <property type="molecule type" value="Genomic_DNA"/>
</dbReference>
<protein>
    <recommendedName>
        <fullName evidence="12">Ribose-phosphate pyrophosphokinase</fullName>
        <shortName evidence="12">RPPK</shortName>
        <ecNumber evidence="12">2.7.6.1</ecNumber>
    </recommendedName>
    <alternativeName>
        <fullName evidence="12">5-phospho-D-ribosyl alpha-1-diphosphate synthase</fullName>
    </alternativeName>
    <alternativeName>
        <fullName evidence="12">Phosphoribosyl diphosphate synthase</fullName>
    </alternativeName>
    <alternativeName>
        <fullName evidence="12">Phosphoribosyl pyrophosphate synthase</fullName>
        <shortName evidence="12">P-Rib-PP synthase</shortName>
        <shortName evidence="12">PRPP synthase</shortName>
        <shortName evidence="12">PRPPase</shortName>
    </alternativeName>
</protein>
<name>A0A9X3FR97_9LACT</name>
<dbReference type="InterPro" id="IPR037515">
    <property type="entry name" value="Rib-P_diPkinase_bac"/>
</dbReference>
<dbReference type="SMART" id="SM01400">
    <property type="entry name" value="Pribosyltran_N"/>
    <property type="match status" value="1"/>
</dbReference>
<keyword evidence="7 12" id="KW-0067">ATP-binding</keyword>
<dbReference type="GO" id="GO:0006164">
    <property type="term" value="P:purine nucleotide biosynthetic process"/>
    <property type="evidence" value="ECO:0007669"/>
    <property type="project" value="TreeGrafter"/>
</dbReference>
<dbReference type="GO" id="GO:0002189">
    <property type="term" value="C:ribose phosphate diphosphokinase complex"/>
    <property type="evidence" value="ECO:0007669"/>
    <property type="project" value="TreeGrafter"/>
</dbReference>
<feature type="binding site" evidence="12">
    <location>
        <position position="136"/>
    </location>
    <ligand>
        <name>Mg(2+)</name>
        <dbReference type="ChEBI" id="CHEBI:18420"/>
    </ligand>
</feature>
<evidence type="ECO:0000313" key="15">
    <source>
        <dbReference type="Proteomes" id="UP001146670"/>
    </source>
</evidence>
<evidence type="ECO:0000256" key="4">
    <source>
        <dbReference type="ARBA" id="ARBA00022727"/>
    </source>
</evidence>
<feature type="binding site" evidence="12">
    <location>
        <begin position="102"/>
        <end position="103"/>
    </location>
    <ligand>
        <name>ATP</name>
        <dbReference type="ChEBI" id="CHEBI:30616"/>
    </ligand>
</feature>
<dbReference type="GO" id="GO:0000287">
    <property type="term" value="F:magnesium ion binding"/>
    <property type="evidence" value="ECO:0007669"/>
    <property type="project" value="UniProtKB-UniRule"/>
</dbReference>
<feature type="active site" evidence="12">
    <location>
        <position position="201"/>
    </location>
</feature>
<feature type="binding site" evidence="12">
    <location>
        <begin position="231"/>
        <end position="235"/>
    </location>
    <ligand>
        <name>D-ribose 5-phosphate</name>
        <dbReference type="ChEBI" id="CHEBI:78346"/>
    </ligand>
</feature>
<dbReference type="GO" id="GO:0005737">
    <property type="term" value="C:cytoplasm"/>
    <property type="evidence" value="ECO:0007669"/>
    <property type="project" value="UniProtKB-SubCell"/>
</dbReference>
<dbReference type="InterPro" id="IPR000836">
    <property type="entry name" value="PRTase_dom"/>
</dbReference>
<sequence length="334" mass="36603">MQDSATEHKLKIFSLNSNNDLAEKVAQSVGVELGKVSVTQFSDGEIKINIEESIRGCNVYIIQSTSYPVNDHLMELMIMIDACRRASATTINVVLPYFGYARQDRKAKPREPITSKLVANMIEGAGATRILALDLHAAQIQGFFDVPVDHLLGAPLLANYFLSDDSLAKEDMVVVSPDHGGVTRARKLAEFLKAPIAIIDKRRPKANVAEVMNIVGEVKGRHAIIIDDMIDTAGTITLAAKALQEAGALSVVACCTHPVLSGPAIQRLEDSVLKEVIVTDSIYLPEEKRIDKIKQVTVSELIAEAIIRIHENRSVSPLFNEKFKGLEHAIMDEQ</sequence>
<dbReference type="InterPro" id="IPR029099">
    <property type="entry name" value="Pribosyltran_N"/>
</dbReference>
<dbReference type="GO" id="GO:0005524">
    <property type="term" value="F:ATP binding"/>
    <property type="evidence" value="ECO:0007669"/>
    <property type="project" value="UniProtKB-KW"/>
</dbReference>
<dbReference type="Pfam" id="PF14572">
    <property type="entry name" value="Pribosyl_synth"/>
    <property type="match status" value="1"/>
</dbReference>
<feature type="binding site" evidence="12">
    <location>
        <begin position="43"/>
        <end position="45"/>
    </location>
    <ligand>
        <name>ATP</name>
        <dbReference type="ChEBI" id="CHEBI:30616"/>
    </ligand>
</feature>
<feature type="binding site" evidence="12">
    <location>
        <position position="178"/>
    </location>
    <ligand>
        <name>Mg(2+)</name>
        <dbReference type="ChEBI" id="CHEBI:18420"/>
    </ligand>
</feature>
<dbReference type="SUPFAM" id="SSF53271">
    <property type="entry name" value="PRTase-like"/>
    <property type="match status" value="1"/>
</dbReference>
<evidence type="ECO:0000256" key="7">
    <source>
        <dbReference type="ARBA" id="ARBA00022840"/>
    </source>
</evidence>
<dbReference type="FunFam" id="3.40.50.2020:FF:000002">
    <property type="entry name" value="Ribose-phosphate pyrophosphokinase"/>
    <property type="match status" value="1"/>
</dbReference>
<evidence type="ECO:0000256" key="10">
    <source>
        <dbReference type="ARBA" id="ARBA00054914"/>
    </source>
</evidence>
<dbReference type="CDD" id="cd06223">
    <property type="entry name" value="PRTases_typeI"/>
    <property type="match status" value="1"/>
</dbReference>
<keyword evidence="8 12" id="KW-0460">Magnesium</keyword>
<dbReference type="EC" id="2.7.6.1" evidence="12"/>
<dbReference type="InterPro" id="IPR005946">
    <property type="entry name" value="Rib-P_diPkinase"/>
</dbReference>
<evidence type="ECO:0000256" key="1">
    <source>
        <dbReference type="ARBA" id="ARBA00004996"/>
    </source>
</evidence>
<evidence type="ECO:0000256" key="2">
    <source>
        <dbReference type="ARBA" id="ARBA00022679"/>
    </source>
</evidence>
<dbReference type="RefSeq" id="WP_268752744.1">
    <property type="nucleotide sequence ID" value="NZ_JAPRFQ010000004.1"/>
</dbReference>
<dbReference type="PROSITE" id="PS00114">
    <property type="entry name" value="PRPP_SYNTHASE"/>
    <property type="match status" value="1"/>
</dbReference>
<keyword evidence="5 12" id="KW-0547">Nucleotide-binding</keyword>
<comment type="subunit">
    <text evidence="12">Homohexamer.</text>
</comment>
<dbReference type="InterPro" id="IPR029057">
    <property type="entry name" value="PRTase-like"/>
</dbReference>
<evidence type="ECO:0000256" key="3">
    <source>
        <dbReference type="ARBA" id="ARBA00022723"/>
    </source>
</evidence>
<dbReference type="PANTHER" id="PTHR10210:SF41">
    <property type="entry name" value="RIBOSE-PHOSPHATE PYROPHOSPHOKINASE 1, CHLOROPLASTIC"/>
    <property type="match status" value="1"/>
</dbReference>
<accession>A0A9X3FR97</accession>
<evidence type="ECO:0000256" key="11">
    <source>
        <dbReference type="ARBA" id="ARBA00061444"/>
    </source>
</evidence>
<keyword evidence="12" id="KW-0963">Cytoplasm</keyword>
<comment type="function">
    <text evidence="10 12">Involved in the biosynthesis of the central metabolite phospho-alpha-D-ribosyl-1-pyrophosphate (PRPP) via the transfer of pyrophosphoryl group from ATP to 1-hydroxyl of ribose-5-phosphate (Rib-5-P).</text>
</comment>
<dbReference type="InterPro" id="IPR000842">
    <property type="entry name" value="PRib_PP_synth_CS"/>
</dbReference>
<keyword evidence="6 12" id="KW-0418">Kinase</keyword>
<gene>
    <name evidence="12" type="primary">prs</name>
    <name evidence="14" type="ORF">OW157_07505</name>
</gene>
<dbReference type="Pfam" id="PF13793">
    <property type="entry name" value="Pribosyltran_N"/>
    <property type="match status" value="1"/>
</dbReference>
<reference evidence="14" key="1">
    <citation type="submission" date="2022-12" db="EMBL/GenBank/DDBJ databases">
        <title>Description and comparative metabolic analysis of Aerococcus sp. nov., isolated from the feces of a pig.</title>
        <authorList>
            <person name="Chang Y.-H."/>
        </authorList>
    </citation>
    <scope>NUCLEOTIDE SEQUENCE</scope>
    <source>
        <strain evidence="14">YH-aer222</strain>
    </source>
</reference>
<keyword evidence="3 12" id="KW-0479">Metal-binding</keyword>
<dbReference type="Gene3D" id="3.40.50.2020">
    <property type="match status" value="2"/>
</dbReference>
<keyword evidence="15" id="KW-1185">Reference proteome</keyword>
<dbReference type="NCBIfam" id="TIGR01251">
    <property type="entry name" value="ribP_PPkin"/>
    <property type="match status" value="1"/>
</dbReference>
<dbReference type="NCBIfam" id="NF002618">
    <property type="entry name" value="PRK02269.1"/>
    <property type="match status" value="1"/>
</dbReference>
<evidence type="ECO:0000256" key="9">
    <source>
        <dbReference type="ARBA" id="ARBA00049535"/>
    </source>
</evidence>
<comment type="similarity">
    <text evidence="11 12">Belongs to the ribose-phosphate pyrophosphokinase family. Class I subfamily.</text>
</comment>
<dbReference type="GO" id="GO:0009156">
    <property type="term" value="P:ribonucleoside monophosphate biosynthetic process"/>
    <property type="evidence" value="ECO:0007669"/>
    <property type="project" value="InterPro"/>
</dbReference>
<feature type="domain" description="Ribose-phosphate pyrophosphokinase N-terminal" evidence="13">
    <location>
        <begin position="10"/>
        <end position="126"/>
    </location>
</feature>
<feature type="binding site" evidence="12">
    <location>
        <position position="227"/>
    </location>
    <ligand>
        <name>D-ribose 5-phosphate</name>
        <dbReference type="ChEBI" id="CHEBI:78346"/>
    </ligand>
</feature>
<evidence type="ECO:0000313" key="14">
    <source>
        <dbReference type="EMBL" id="MCZ0726399.1"/>
    </source>
</evidence>
<dbReference type="Proteomes" id="UP001146670">
    <property type="component" value="Unassembled WGS sequence"/>
</dbReference>
<dbReference type="PANTHER" id="PTHR10210">
    <property type="entry name" value="RIBOSE-PHOSPHATE DIPHOSPHOKINASE FAMILY MEMBER"/>
    <property type="match status" value="1"/>
</dbReference>